<dbReference type="AlphaFoldDB" id="A0A7V1PV69"/>
<dbReference type="SUPFAM" id="SSF51445">
    <property type="entry name" value="(Trans)glycosidases"/>
    <property type="match status" value="1"/>
</dbReference>
<evidence type="ECO:0000313" key="3">
    <source>
        <dbReference type="EMBL" id="HED11067.1"/>
    </source>
</evidence>
<dbReference type="Pfam" id="PF02065">
    <property type="entry name" value="Melibiase"/>
    <property type="match status" value="1"/>
</dbReference>
<dbReference type="EMBL" id="DRLD01000280">
    <property type="protein sequence ID" value="HED11067.1"/>
    <property type="molecule type" value="Genomic_DNA"/>
</dbReference>
<sequence length="713" mass="80920">MMRILFVTLTVMIMIMLASCGRDKGKSAFSESASELTFENDALRLSVDDGMNIRILRKNNGKTFNLVSPGRDPFTLVINGQELKDFTLDRRQTQILPLDSLWGKGQRLIVRGRTAGPSGSEIGKTLFIDLYDDFPSAVLLSARYRNISHTDSLFVNKEINNRFRLDARLENSAHKSYDFWILQGGSYKTRPDWIMPVTADFDYLNYQGPDYENDEAGGGLPVLDVWSRETGFLIGSVEEKPTLISLPARVAGDSLLHIAIEYEREDHKFTAGYQSITTVVAVHEGDFYNGLKNYRDIMAGRGLKMISLSADNPVYDAIWCGWGFGPDFTTSQMIEMIPLLKEWGIKVVTVDFGWFTANGDFDRLNPEIFPNGESDIRAFVKTFHDAGFRIKLWITPAIAGPDLMARHPQWLMKDRHGLLYQKEKFGKPYAFLCPAVDEVRAYYGQLTRKIIGDWGFDGFKADQEIINAIPNCYNPAHNHPTPQASFEELPGLYKIMADETFKIKPDAILEVCPCGMFPSFYKMPYYNQPLSSDFNTQWQIRHRGKVIKSLMGANAAYYGDHVERHYTPDYFASVIGSGGIPGTMAVLREEDNYPVLRAKYPGYISPERKVLFKKWLDLYKRYPLSKGHYQNLYDLAYDIPETHAIEKDGVMYYAFYADKWSGAVELRGLKDGTYDIVDYVNDVTLARIQGPGKITVEFERYLLVKAVPAGSGD</sequence>
<gene>
    <name evidence="3" type="ORF">ENJ10_10295</name>
</gene>
<dbReference type="InterPro" id="IPR050985">
    <property type="entry name" value="Alpha-glycosidase_related"/>
</dbReference>
<dbReference type="InterPro" id="IPR017853">
    <property type="entry name" value="GH"/>
</dbReference>
<keyword evidence="1" id="KW-0378">Hydrolase</keyword>
<dbReference type="Gene3D" id="3.20.20.70">
    <property type="entry name" value="Aldolase class I"/>
    <property type="match status" value="1"/>
</dbReference>
<comment type="caution">
    <text evidence="3">The sequence shown here is derived from an EMBL/GenBank/DDBJ whole genome shotgun (WGS) entry which is preliminary data.</text>
</comment>
<dbReference type="PROSITE" id="PS51257">
    <property type="entry name" value="PROKAR_LIPOPROTEIN"/>
    <property type="match status" value="1"/>
</dbReference>
<organism evidence="3">
    <name type="scientific">Caldithrix abyssi</name>
    <dbReference type="NCBI Taxonomy" id="187145"/>
    <lineage>
        <taxon>Bacteria</taxon>
        <taxon>Pseudomonadati</taxon>
        <taxon>Calditrichota</taxon>
        <taxon>Calditrichia</taxon>
        <taxon>Calditrichales</taxon>
        <taxon>Calditrichaceae</taxon>
        <taxon>Caldithrix</taxon>
    </lineage>
</organism>
<dbReference type="InterPro" id="IPR013785">
    <property type="entry name" value="Aldolase_TIM"/>
</dbReference>
<dbReference type="PANTHER" id="PTHR43053:SF3">
    <property type="entry name" value="ALPHA-GALACTOSIDASE C-RELATED"/>
    <property type="match status" value="1"/>
</dbReference>
<protein>
    <recommendedName>
        <fullName evidence="4">Alpha-galactosidase</fullName>
    </recommendedName>
</protein>
<accession>A0A7V1PV69</accession>
<evidence type="ECO:0000256" key="1">
    <source>
        <dbReference type="ARBA" id="ARBA00022801"/>
    </source>
</evidence>
<evidence type="ECO:0000256" key="2">
    <source>
        <dbReference type="ARBA" id="ARBA00023295"/>
    </source>
</evidence>
<proteinExistence type="predicted"/>
<dbReference type="Proteomes" id="UP000886005">
    <property type="component" value="Unassembled WGS sequence"/>
</dbReference>
<evidence type="ECO:0008006" key="4">
    <source>
        <dbReference type="Google" id="ProtNLM"/>
    </source>
</evidence>
<dbReference type="PANTHER" id="PTHR43053">
    <property type="entry name" value="GLYCOSIDASE FAMILY 31"/>
    <property type="match status" value="1"/>
</dbReference>
<name>A0A7V1PV69_CALAY</name>
<keyword evidence="2" id="KW-0326">Glycosidase</keyword>
<dbReference type="GO" id="GO:0004557">
    <property type="term" value="F:alpha-galactosidase activity"/>
    <property type="evidence" value="ECO:0007669"/>
    <property type="project" value="UniProtKB-ARBA"/>
</dbReference>
<reference evidence="3" key="1">
    <citation type="journal article" date="2020" name="mSystems">
        <title>Genome- and Community-Level Interaction Insights into Carbon Utilization and Element Cycling Functions of Hydrothermarchaeota in Hydrothermal Sediment.</title>
        <authorList>
            <person name="Zhou Z."/>
            <person name="Liu Y."/>
            <person name="Xu W."/>
            <person name="Pan J."/>
            <person name="Luo Z.H."/>
            <person name="Li M."/>
        </authorList>
    </citation>
    <scope>NUCLEOTIDE SEQUENCE [LARGE SCALE GENOMIC DNA]</scope>
    <source>
        <strain evidence="3">HyVt-456</strain>
    </source>
</reference>